<evidence type="ECO:0000256" key="1">
    <source>
        <dbReference type="SAM" id="Coils"/>
    </source>
</evidence>
<dbReference type="SUPFAM" id="SSF57997">
    <property type="entry name" value="Tropomyosin"/>
    <property type="match status" value="1"/>
</dbReference>
<proteinExistence type="predicted"/>
<dbReference type="InterPro" id="IPR012431">
    <property type="entry name" value="PDDEXK_10"/>
</dbReference>
<dbReference type="eggNOG" id="arCOG01422">
    <property type="taxonomic scope" value="Archaea"/>
</dbReference>
<dbReference type="PANTHER" id="PTHR34314:SF6">
    <property type="entry name" value="DUF3782 DOMAIN-CONTAINING PROTEIN"/>
    <property type="match status" value="1"/>
</dbReference>
<evidence type="ECO:0000313" key="3">
    <source>
        <dbReference type="Proteomes" id="UP000016887"/>
    </source>
</evidence>
<dbReference type="STRING" id="1198449.ACAM_0774"/>
<protein>
    <submittedName>
        <fullName evidence="2">Uncharacterized conserved protein containing a coiled-coil domain</fullName>
    </submittedName>
</protein>
<dbReference type="AlphaFoldDB" id="U3TE57"/>
<dbReference type="KEGG" id="acj:ACAM_0774"/>
<sequence length="342" mass="41650">MEPTLHHINRPAIPVCTEMSSLSKREIERILRTLERDREFRYALMGLLGFKELLERFEKLEERQLRLEERFSHLEERQIKLEERFQLLEKRFQRLEERHLRLERRFQKLEERFQRLEQRQLRLEERFQKLEQRFQKLEERFRLLEERFQKLEQRQLHLEERFQRLEERQLKLERRLQKLEERHLKLEQRFQRLEEEFRRLSERVLRVEQALVNMMRMMNTIAHRFGILTEEAFRSAMKHVVEEVLGAGVVGRWIHHDKEGIVYGHPSIVEVDVVVKDGQHVLVEIKSQVTQADVAEMHRIGLLYERAEGVKPRLVIVGGFVDERARALAERLGVEIAPITPQ</sequence>
<keyword evidence="1" id="KW-0175">Coiled coil</keyword>
<evidence type="ECO:0000313" key="2">
    <source>
        <dbReference type="EMBL" id="BAN90243.1"/>
    </source>
</evidence>
<dbReference type="Gene3D" id="1.20.1270.70">
    <property type="entry name" value="Designed single chain three-helix bundle"/>
    <property type="match status" value="1"/>
</dbReference>
<gene>
    <name evidence="2" type="ORF">ACAM_0774</name>
</gene>
<dbReference type="InterPro" id="IPR024271">
    <property type="entry name" value="DUF3782"/>
</dbReference>
<accession>U3TE57</accession>
<name>U3TE57_9CREN</name>
<dbReference type="Proteomes" id="UP000016887">
    <property type="component" value="Chromosome"/>
</dbReference>
<dbReference type="PANTHER" id="PTHR34314">
    <property type="entry name" value="CRENARCHAEAL PROTEIN, PUTATIVE-RELATED"/>
    <property type="match status" value="1"/>
</dbReference>
<organism evidence="2 3">
    <name type="scientific">Aeropyrum camini SY1 = JCM 12091</name>
    <dbReference type="NCBI Taxonomy" id="1198449"/>
    <lineage>
        <taxon>Archaea</taxon>
        <taxon>Thermoproteota</taxon>
        <taxon>Thermoprotei</taxon>
        <taxon>Desulfurococcales</taxon>
        <taxon>Desulfurococcaceae</taxon>
        <taxon>Aeropyrum</taxon>
    </lineage>
</organism>
<dbReference type="Pfam" id="PF07788">
    <property type="entry name" value="PDDEXK_10"/>
    <property type="match status" value="1"/>
</dbReference>
<reference evidence="2 3" key="1">
    <citation type="journal article" date="2013" name="Appl. Environ. Microbiol.">
        <title>Variation of the Virus-Related Elements within Syntenic Genomes of the Hyperthermophilic Archaeon Aeropyrum.</title>
        <authorList>
            <person name="Daifuku T."/>
            <person name="Yoshida T."/>
            <person name="Kitamura T."/>
            <person name="Kawaichi S."/>
            <person name="Inoue T."/>
            <person name="Nomura K."/>
            <person name="Yoshida Y."/>
            <person name="Kuno S."/>
            <person name="Sako Y."/>
        </authorList>
    </citation>
    <scope>NUCLEOTIDE SEQUENCE [LARGE SCALE GENOMIC DNA]</scope>
    <source>
        <strain evidence="2 3">SY1</strain>
    </source>
</reference>
<feature type="coiled-coil region" evidence="1">
    <location>
        <begin position="50"/>
        <end position="210"/>
    </location>
</feature>
<keyword evidence="3" id="KW-1185">Reference proteome</keyword>
<dbReference type="Pfam" id="PF12644">
    <property type="entry name" value="DUF3782"/>
    <property type="match status" value="1"/>
</dbReference>
<dbReference type="EMBL" id="AP012489">
    <property type="protein sequence ID" value="BAN90243.1"/>
    <property type="molecule type" value="Genomic_DNA"/>
</dbReference>
<dbReference type="Gene3D" id="1.20.5.170">
    <property type="match status" value="1"/>
</dbReference>